<feature type="domain" description="UBX" evidence="3">
    <location>
        <begin position="145"/>
        <end position="182"/>
    </location>
</feature>
<dbReference type="InterPro" id="IPR001012">
    <property type="entry name" value="UBX_dom"/>
</dbReference>
<dbReference type="InParanoid" id="A9UXM1"/>
<dbReference type="InterPro" id="IPR029071">
    <property type="entry name" value="Ubiquitin-like_domsf"/>
</dbReference>
<dbReference type="GO" id="GO:0043130">
    <property type="term" value="F:ubiquitin binding"/>
    <property type="evidence" value="ECO:0000318"/>
    <property type="project" value="GO_Central"/>
</dbReference>
<dbReference type="RefSeq" id="XP_001745455.1">
    <property type="nucleotide sequence ID" value="XM_001745403.1"/>
</dbReference>
<dbReference type="EMBL" id="CH991549">
    <property type="protein sequence ID" value="EDQ90033.1"/>
    <property type="molecule type" value="Genomic_DNA"/>
</dbReference>
<feature type="compositionally biased region" description="Low complexity" evidence="1">
    <location>
        <begin position="79"/>
        <end position="88"/>
    </location>
</feature>
<organism evidence="4 5">
    <name type="scientific">Monosiga brevicollis</name>
    <name type="common">Choanoflagellate</name>
    <dbReference type="NCBI Taxonomy" id="81824"/>
    <lineage>
        <taxon>Eukaryota</taxon>
        <taxon>Choanoflagellata</taxon>
        <taxon>Craspedida</taxon>
        <taxon>Salpingoecidae</taxon>
        <taxon>Monosiga</taxon>
    </lineage>
</organism>
<dbReference type="InterPro" id="IPR050730">
    <property type="entry name" value="UBX_domain-protein"/>
</dbReference>
<dbReference type="STRING" id="81824.A9UXM1"/>
<dbReference type="GeneID" id="5890659"/>
<dbReference type="SUPFAM" id="SSF54236">
    <property type="entry name" value="Ubiquitin-like"/>
    <property type="match status" value="1"/>
</dbReference>
<keyword evidence="5" id="KW-1185">Reference proteome</keyword>
<accession>A9UXM1</accession>
<evidence type="ECO:0000256" key="1">
    <source>
        <dbReference type="SAM" id="MobiDB-lite"/>
    </source>
</evidence>
<dbReference type="KEGG" id="mbr:MONBRDRAFT_25048"/>
<dbReference type="AlphaFoldDB" id="A9UXM1"/>
<sequence length="225" mass="25007">MLAWLLWALLGLGVAAVLANVLERLVARVRQNHHSAAPSYLHAEQRRDRERRELATQADALRAQQGHTLRRAKREADRTSQLTVQRQLRQQQDEDFVRSLAADQAAAATRAAAQAAQEETEALAAQTASQLKALKDNLSPEPAPDAPAALTLALRLPNGQRLRRRFESHQRVQDVLDVMRVQQGSLEELHLVSPQAPDQPWQPSATLAQAGIRNRDLVMGVFVDI</sequence>
<gene>
    <name evidence="4" type="ORF">MONBRDRAFT_25048</name>
</gene>
<dbReference type="PANTHER" id="PTHR23322">
    <property type="entry name" value="FAS-ASSOCIATED PROTEIN"/>
    <property type="match status" value="1"/>
</dbReference>
<feature type="chain" id="PRO_5002744832" description="UBX domain-containing protein" evidence="2">
    <location>
        <begin position="20"/>
        <end position="225"/>
    </location>
</feature>
<dbReference type="Proteomes" id="UP000001357">
    <property type="component" value="Unassembled WGS sequence"/>
</dbReference>
<dbReference type="PROSITE" id="PS50033">
    <property type="entry name" value="UBX"/>
    <property type="match status" value="1"/>
</dbReference>
<feature type="region of interest" description="Disordered" evidence="1">
    <location>
        <begin position="65"/>
        <end position="88"/>
    </location>
</feature>
<protein>
    <recommendedName>
        <fullName evidence="3">UBX domain-containing protein</fullName>
    </recommendedName>
</protein>
<proteinExistence type="predicted"/>
<evidence type="ECO:0000256" key="2">
    <source>
        <dbReference type="SAM" id="SignalP"/>
    </source>
</evidence>
<evidence type="ECO:0000313" key="4">
    <source>
        <dbReference type="EMBL" id="EDQ90033.1"/>
    </source>
</evidence>
<evidence type="ECO:0000313" key="5">
    <source>
        <dbReference type="Proteomes" id="UP000001357"/>
    </source>
</evidence>
<dbReference type="Gene3D" id="3.10.20.90">
    <property type="entry name" value="Phosphatidylinositol 3-kinase Catalytic Subunit, Chain A, domain 1"/>
    <property type="match status" value="1"/>
</dbReference>
<dbReference type="PANTHER" id="PTHR23322:SF1">
    <property type="entry name" value="FAS-ASSOCIATED FACTOR 2"/>
    <property type="match status" value="1"/>
</dbReference>
<feature type="signal peptide" evidence="2">
    <location>
        <begin position="1"/>
        <end position="19"/>
    </location>
</feature>
<dbReference type="GO" id="GO:0005783">
    <property type="term" value="C:endoplasmic reticulum"/>
    <property type="evidence" value="ECO:0000318"/>
    <property type="project" value="GO_Central"/>
</dbReference>
<name>A9UXM1_MONBE</name>
<reference evidence="4 5" key="1">
    <citation type="journal article" date="2008" name="Nature">
        <title>The genome of the choanoflagellate Monosiga brevicollis and the origin of metazoans.</title>
        <authorList>
            <consortium name="JGI Sequencing"/>
            <person name="King N."/>
            <person name="Westbrook M.J."/>
            <person name="Young S.L."/>
            <person name="Kuo A."/>
            <person name="Abedin M."/>
            <person name="Chapman J."/>
            <person name="Fairclough S."/>
            <person name="Hellsten U."/>
            <person name="Isogai Y."/>
            <person name="Letunic I."/>
            <person name="Marr M."/>
            <person name="Pincus D."/>
            <person name="Putnam N."/>
            <person name="Rokas A."/>
            <person name="Wright K.J."/>
            <person name="Zuzow R."/>
            <person name="Dirks W."/>
            <person name="Good M."/>
            <person name="Goodstein D."/>
            <person name="Lemons D."/>
            <person name="Li W."/>
            <person name="Lyons J.B."/>
            <person name="Morris A."/>
            <person name="Nichols S."/>
            <person name="Richter D.J."/>
            <person name="Salamov A."/>
            <person name="Bork P."/>
            <person name="Lim W.A."/>
            <person name="Manning G."/>
            <person name="Miller W.T."/>
            <person name="McGinnis W."/>
            <person name="Shapiro H."/>
            <person name="Tjian R."/>
            <person name="Grigoriev I.V."/>
            <person name="Rokhsar D."/>
        </authorList>
    </citation>
    <scope>NUCLEOTIDE SEQUENCE [LARGE SCALE GENOMIC DNA]</scope>
    <source>
        <strain evidence="5">MX1 / ATCC 50154</strain>
    </source>
</reference>
<dbReference type="Pfam" id="PF00789">
    <property type="entry name" value="UBX"/>
    <property type="match status" value="1"/>
</dbReference>
<evidence type="ECO:0000259" key="3">
    <source>
        <dbReference type="PROSITE" id="PS50033"/>
    </source>
</evidence>
<dbReference type="GO" id="GO:0036503">
    <property type="term" value="P:ERAD pathway"/>
    <property type="evidence" value="ECO:0000318"/>
    <property type="project" value="GO_Central"/>
</dbReference>
<keyword evidence="2" id="KW-0732">Signal</keyword>